<name>A0A9E7N642_9EURY</name>
<feature type="transmembrane region" description="Helical" evidence="2">
    <location>
        <begin position="101"/>
        <end position="120"/>
    </location>
</feature>
<feature type="transmembrane region" description="Helical" evidence="2">
    <location>
        <begin position="66"/>
        <end position="95"/>
    </location>
</feature>
<dbReference type="EMBL" id="CP100355">
    <property type="protein sequence ID" value="UTF52424.1"/>
    <property type="molecule type" value="Genomic_DNA"/>
</dbReference>
<evidence type="ECO:0000313" key="4">
    <source>
        <dbReference type="Proteomes" id="UP001056855"/>
    </source>
</evidence>
<gene>
    <name evidence="3" type="ORF">NGM29_11550</name>
</gene>
<organism evidence="3 4">
    <name type="scientific">Natronosalvus rutilus</name>
    <dbReference type="NCBI Taxonomy" id="2953753"/>
    <lineage>
        <taxon>Archaea</taxon>
        <taxon>Methanobacteriati</taxon>
        <taxon>Methanobacteriota</taxon>
        <taxon>Stenosarchaea group</taxon>
        <taxon>Halobacteria</taxon>
        <taxon>Halobacteriales</taxon>
        <taxon>Natrialbaceae</taxon>
        <taxon>Natronosalvus</taxon>
    </lineage>
</organism>
<feature type="compositionally biased region" description="Acidic residues" evidence="1">
    <location>
        <begin position="39"/>
        <end position="52"/>
    </location>
</feature>
<keyword evidence="4" id="KW-1185">Reference proteome</keyword>
<protein>
    <submittedName>
        <fullName evidence="3">Uncharacterized protein</fullName>
    </submittedName>
</protein>
<feature type="region of interest" description="Disordered" evidence="1">
    <location>
        <begin position="1"/>
        <end position="54"/>
    </location>
</feature>
<accession>A0A9E7N642</accession>
<keyword evidence="2" id="KW-0472">Membrane</keyword>
<feature type="compositionally biased region" description="Polar residues" evidence="1">
    <location>
        <begin position="1"/>
        <end position="23"/>
    </location>
</feature>
<dbReference type="AlphaFoldDB" id="A0A9E7N642"/>
<evidence type="ECO:0000256" key="1">
    <source>
        <dbReference type="SAM" id="MobiDB-lite"/>
    </source>
</evidence>
<evidence type="ECO:0000256" key="2">
    <source>
        <dbReference type="SAM" id="Phobius"/>
    </source>
</evidence>
<dbReference type="RefSeq" id="WP_254156345.1">
    <property type="nucleotide sequence ID" value="NZ_CP100355.1"/>
</dbReference>
<dbReference type="KEGG" id="sawl:NGM29_11550"/>
<sequence length="129" mass="13869">MNDTDNSGSDTPDSGSKSDTPGTDQEEINEDARLLGNEPDADAIDEPVTDSEQEARESYWMIKETIAIGLISIVGISLIAFGAMQATGLITLPGWLGNSPFVHWSLFLVLGVVLVLVFAWSQWGTTVGR</sequence>
<dbReference type="GeneID" id="73290690"/>
<keyword evidence="2" id="KW-1133">Transmembrane helix</keyword>
<proteinExistence type="predicted"/>
<evidence type="ECO:0000313" key="3">
    <source>
        <dbReference type="EMBL" id="UTF52424.1"/>
    </source>
</evidence>
<reference evidence="3" key="1">
    <citation type="submission" date="2022-06" db="EMBL/GenBank/DDBJ databases">
        <title>Diverse halophilic archaea isolated from saline environments.</title>
        <authorList>
            <person name="Cui H.-L."/>
        </authorList>
    </citation>
    <scope>NUCLEOTIDE SEQUENCE</scope>
    <source>
        <strain evidence="3">WLHS1</strain>
    </source>
</reference>
<dbReference type="Proteomes" id="UP001056855">
    <property type="component" value="Chromosome"/>
</dbReference>
<keyword evidence="2" id="KW-0812">Transmembrane</keyword>